<dbReference type="PIRSF" id="PIRSF000524">
    <property type="entry name" value="SPT"/>
    <property type="match status" value="1"/>
</dbReference>
<dbReference type="InterPro" id="IPR015424">
    <property type="entry name" value="PyrdxlP-dep_Trfase"/>
</dbReference>
<evidence type="ECO:0000256" key="4">
    <source>
        <dbReference type="ARBA" id="ARBA00022898"/>
    </source>
</evidence>
<evidence type="ECO:0000259" key="5">
    <source>
        <dbReference type="Pfam" id="PF00266"/>
    </source>
</evidence>
<proteinExistence type="predicted"/>
<evidence type="ECO:0000313" key="6">
    <source>
        <dbReference type="EMBL" id="BCS85172.1"/>
    </source>
</evidence>
<evidence type="ECO:0000313" key="7">
    <source>
        <dbReference type="Proteomes" id="UP001319045"/>
    </source>
</evidence>
<keyword evidence="3" id="KW-0808">Transferase</keyword>
<dbReference type="GO" id="GO:0008483">
    <property type="term" value="F:transaminase activity"/>
    <property type="evidence" value="ECO:0007669"/>
    <property type="project" value="UniProtKB-KW"/>
</dbReference>
<reference evidence="6 7" key="1">
    <citation type="journal article" date="2022" name="Int. J. Syst. Evol. Microbiol.">
        <title>Prevotella herbatica sp. nov., a plant polysaccharide-decomposing anaerobic bacterium isolated from a methanogenic reactor.</title>
        <authorList>
            <person name="Uek A."/>
            <person name="Tonouchi A."/>
            <person name="Kaku N."/>
            <person name="Ueki K."/>
        </authorList>
    </citation>
    <scope>NUCLEOTIDE SEQUENCE [LARGE SCALE GENOMIC DNA]</scope>
    <source>
        <strain evidence="6 7">WR041</strain>
    </source>
</reference>
<keyword evidence="7" id="KW-1185">Reference proteome</keyword>
<dbReference type="InterPro" id="IPR000192">
    <property type="entry name" value="Aminotrans_V_dom"/>
</dbReference>
<dbReference type="PANTHER" id="PTHR42778:SF1">
    <property type="entry name" value="2-AMINOETHYLPHOSPHONATE--PYRUVATE TRANSAMINASE"/>
    <property type="match status" value="1"/>
</dbReference>
<dbReference type="Proteomes" id="UP001319045">
    <property type="component" value="Chromosome"/>
</dbReference>
<accession>A0ABN6EGY7</accession>
<organism evidence="6 7">
    <name type="scientific">Prevotella herbatica</name>
    <dbReference type="NCBI Taxonomy" id="2801997"/>
    <lineage>
        <taxon>Bacteria</taxon>
        <taxon>Pseudomonadati</taxon>
        <taxon>Bacteroidota</taxon>
        <taxon>Bacteroidia</taxon>
        <taxon>Bacteroidales</taxon>
        <taxon>Prevotellaceae</taxon>
        <taxon>Prevotella</taxon>
    </lineage>
</organism>
<dbReference type="Pfam" id="PF00266">
    <property type="entry name" value="Aminotran_5"/>
    <property type="match status" value="1"/>
</dbReference>
<dbReference type="InterPro" id="IPR024169">
    <property type="entry name" value="SP_NH2Trfase/AEP_transaminase"/>
</dbReference>
<keyword evidence="2 6" id="KW-0032">Aminotransferase</keyword>
<gene>
    <name evidence="6" type="ORF">prwr041_10650</name>
</gene>
<evidence type="ECO:0000256" key="3">
    <source>
        <dbReference type="ARBA" id="ARBA00022679"/>
    </source>
</evidence>
<sequence>MGAININEMKNMLNFTVGPVMSSDAVREIGGEQVPYFRTPEFSEIMLENERLIKKFAKAEEQAKVLFITGSGTASMEATVMNVFTPSDKVLIINGGSFGHRFVELCQIHDIPYDEINPTFGEDISEELLSPFEGKGYTGFLVNVHETSTGVHYNINLISEFCKRNNLFLVVDAISSFLADSFNMQELCADVMIAGSQKALACPPGISIIVLSEKVVKRVKTNKVRSMYFDLKDALKNAERGQTPFTPAVGILRQINMRLREIDAAGGEQSEIDKIHGIATDFRNRIKDLPFEIVSKSLSNAVTPIHPLNISAYDIFTTLKDKYDIWICPNGGNLKDEVFRVGHIGALSIDDNTKLITALADLNKKGLL</sequence>
<name>A0ABN6EGY7_9BACT</name>
<feature type="domain" description="Aminotransferase class V" evidence="5">
    <location>
        <begin position="41"/>
        <end position="241"/>
    </location>
</feature>
<dbReference type="Gene3D" id="3.90.1150.10">
    <property type="entry name" value="Aspartate Aminotransferase, domain 1"/>
    <property type="match status" value="1"/>
</dbReference>
<evidence type="ECO:0000256" key="1">
    <source>
        <dbReference type="ARBA" id="ARBA00001933"/>
    </source>
</evidence>
<dbReference type="PANTHER" id="PTHR42778">
    <property type="entry name" value="2-AMINOETHYLPHOSPHONATE--PYRUVATE TRANSAMINASE"/>
    <property type="match status" value="1"/>
</dbReference>
<evidence type="ECO:0000256" key="2">
    <source>
        <dbReference type="ARBA" id="ARBA00022576"/>
    </source>
</evidence>
<comment type="cofactor">
    <cofactor evidence="1">
        <name>pyridoxal 5'-phosphate</name>
        <dbReference type="ChEBI" id="CHEBI:597326"/>
    </cofactor>
</comment>
<protein>
    <submittedName>
        <fullName evidence="6">Class V aminotransferase</fullName>
    </submittedName>
</protein>
<dbReference type="SUPFAM" id="SSF53383">
    <property type="entry name" value="PLP-dependent transferases"/>
    <property type="match status" value="1"/>
</dbReference>
<dbReference type="EMBL" id="AP024484">
    <property type="protein sequence ID" value="BCS85172.1"/>
    <property type="molecule type" value="Genomic_DNA"/>
</dbReference>
<keyword evidence="4" id="KW-0663">Pyridoxal phosphate</keyword>
<dbReference type="InterPro" id="IPR015421">
    <property type="entry name" value="PyrdxlP-dep_Trfase_major"/>
</dbReference>
<dbReference type="Gene3D" id="3.40.640.10">
    <property type="entry name" value="Type I PLP-dependent aspartate aminotransferase-like (Major domain)"/>
    <property type="match status" value="1"/>
</dbReference>
<dbReference type="InterPro" id="IPR015422">
    <property type="entry name" value="PyrdxlP-dep_Trfase_small"/>
</dbReference>